<dbReference type="PANTHER" id="PTHR22773">
    <property type="entry name" value="NADH DEHYDROGENASE"/>
    <property type="match status" value="1"/>
</dbReference>
<dbReference type="EMBL" id="FUKQ01000018">
    <property type="protein sequence ID" value="SJN26425.1"/>
    <property type="molecule type" value="Genomic_DNA"/>
</dbReference>
<proteinExistence type="inferred from homology"/>
<keyword evidence="5" id="KW-1003">Cell membrane</keyword>
<dbReference type="GO" id="GO:0048038">
    <property type="term" value="F:quinone binding"/>
    <property type="evidence" value="ECO:0007669"/>
    <property type="project" value="UniProtKB-KW"/>
</dbReference>
<dbReference type="NCBIfam" id="TIGR01770">
    <property type="entry name" value="NDH_I_N"/>
    <property type="match status" value="1"/>
</dbReference>
<dbReference type="GO" id="GO:0005886">
    <property type="term" value="C:plasma membrane"/>
    <property type="evidence" value="ECO:0007669"/>
    <property type="project" value="UniProtKB-SubCell"/>
</dbReference>
<feature type="transmembrane region" description="Helical" evidence="5">
    <location>
        <begin position="243"/>
        <end position="268"/>
    </location>
</feature>
<reference evidence="8 9" key="1">
    <citation type="submission" date="2017-02" db="EMBL/GenBank/DDBJ databases">
        <authorList>
            <person name="Peterson S.W."/>
        </authorList>
    </citation>
    <scope>NUCLEOTIDE SEQUENCE [LARGE SCALE GENOMIC DNA]</scope>
    <source>
        <strain evidence="8 9">LSP_Lj1</strain>
    </source>
</reference>
<keyword evidence="2 5" id="KW-0812">Transmembrane</keyword>
<keyword evidence="9" id="KW-1185">Reference proteome</keyword>
<keyword evidence="3 5" id="KW-1133">Transmembrane helix</keyword>
<keyword evidence="5" id="KW-1278">Translocase</keyword>
<feature type="domain" description="NADH:quinone oxidoreductase/Mrp antiporter transmembrane" evidence="7">
    <location>
        <begin position="163"/>
        <end position="465"/>
    </location>
</feature>
<feature type="transmembrane region" description="Helical" evidence="5">
    <location>
        <begin position="497"/>
        <end position="517"/>
    </location>
</feature>
<comment type="catalytic activity">
    <reaction evidence="5">
        <text>a quinone + NADH + 5 H(+)(in) = a quinol + NAD(+) + 4 H(+)(out)</text>
        <dbReference type="Rhea" id="RHEA:57888"/>
        <dbReference type="ChEBI" id="CHEBI:15378"/>
        <dbReference type="ChEBI" id="CHEBI:24646"/>
        <dbReference type="ChEBI" id="CHEBI:57540"/>
        <dbReference type="ChEBI" id="CHEBI:57945"/>
        <dbReference type="ChEBI" id="CHEBI:132124"/>
    </reaction>
</comment>
<feature type="transmembrane region" description="Helical" evidence="5">
    <location>
        <begin position="20"/>
        <end position="39"/>
    </location>
</feature>
<feature type="transmembrane region" description="Helical" evidence="5">
    <location>
        <begin position="199"/>
        <end position="223"/>
    </location>
</feature>
<keyword evidence="5" id="KW-0813">Transport</keyword>
<gene>
    <name evidence="5" type="primary">nuoN</name>
    <name evidence="8" type="ORF">FM114_05245</name>
</gene>
<dbReference type="InterPro" id="IPR010096">
    <property type="entry name" value="NADH-Q_OxRdtase_suN/2"/>
</dbReference>
<dbReference type="GO" id="GO:0050136">
    <property type="term" value="F:NADH dehydrogenase (quinone) (non-electrogenic) activity"/>
    <property type="evidence" value="ECO:0007669"/>
    <property type="project" value="UniProtKB-UniRule"/>
</dbReference>
<feature type="transmembrane region" description="Helical" evidence="5">
    <location>
        <begin position="313"/>
        <end position="332"/>
    </location>
</feature>
<feature type="transmembrane region" description="Helical" evidence="5">
    <location>
        <begin position="376"/>
        <end position="397"/>
    </location>
</feature>
<feature type="transmembrane region" description="Helical" evidence="5">
    <location>
        <begin position="339"/>
        <end position="356"/>
    </location>
</feature>
<feature type="transmembrane region" description="Helical" evidence="5">
    <location>
        <begin position="144"/>
        <end position="161"/>
    </location>
</feature>
<name>A0A1R4J3S0_9ACTN</name>
<feature type="transmembrane region" description="Helical" evidence="5">
    <location>
        <begin position="51"/>
        <end position="71"/>
    </location>
</feature>
<evidence type="ECO:0000313" key="9">
    <source>
        <dbReference type="Proteomes" id="UP000188342"/>
    </source>
</evidence>
<dbReference type="GO" id="GO:0042773">
    <property type="term" value="P:ATP synthesis coupled electron transport"/>
    <property type="evidence" value="ECO:0007669"/>
    <property type="project" value="InterPro"/>
</dbReference>
<dbReference type="AlphaFoldDB" id="A0A1R4J3S0"/>
<keyword evidence="5" id="KW-0874">Quinone</keyword>
<comment type="function">
    <text evidence="5">NDH-1 shuttles electrons from NADH, via FMN and iron-sulfur (Fe-S) centers, to quinones in the respiratory chain. The immediate electron acceptor for the enzyme in this species is believed to be a menaquinone. Couples the redox reaction to proton translocation (for every two electrons transferred, four hydrogen ions are translocated across the cytoplasmic membrane), and thus conserves the redox energy in a proton gradient.</text>
</comment>
<protein>
    <recommendedName>
        <fullName evidence="5">NADH-quinone oxidoreductase subunit N</fullName>
        <ecNumber evidence="5">7.1.1.-</ecNumber>
    </recommendedName>
    <alternativeName>
        <fullName evidence="5">NADH dehydrogenase I subunit N</fullName>
    </alternativeName>
    <alternativeName>
        <fullName evidence="5">NDH-1 subunit N</fullName>
    </alternativeName>
</protein>
<dbReference type="Pfam" id="PF00361">
    <property type="entry name" value="Proton_antipo_M"/>
    <property type="match status" value="1"/>
</dbReference>
<keyword evidence="8" id="KW-0560">Oxidoreductase</keyword>
<dbReference type="GO" id="GO:0012505">
    <property type="term" value="C:endomembrane system"/>
    <property type="evidence" value="ECO:0007669"/>
    <property type="project" value="UniProtKB-SubCell"/>
</dbReference>
<evidence type="ECO:0000256" key="5">
    <source>
        <dbReference type="HAMAP-Rule" id="MF_00445"/>
    </source>
</evidence>
<keyword evidence="4 5" id="KW-0472">Membrane</keyword>
<evidence type="ECO:0000259" key="7">
    <source>
        <dbReference type="Pfam" id="PF00361"/>
    </source>
</evidence>
<comment type="subunit">
    <text evidence="5">NDH-1 is composed of 14 different subunits. Subunits NuoA, H, J, K, L, M, N constitute the membrane sector of the complex.</text>
</comment>
<dbReference type="EC" id="7.1.1.-" evidence="5"/>
<evidence type="ECO:0000256" key="1">
    <source>
        <dbReference type="ARBA" id="ARBA00004127"/>
    </source>
</evidence>
<dbReference type="Proteomes" id="UP000188342">
    <property type="component" value="Unassembled WGS sequence"/>
</dbReference>
<feature type="transmembrane region" description="Helical" evidence="5">
    <location>
        <begin position="91"/>
        <end position="109"/>
    </location>
</feature>
<feature type="transmembrane region" description="Helical" evidence="5">
    <location>
        <begin position="167"/>
        <end position="187"/>
    </location>
</feature>
<comment type="subcellular location">
    <subcellularLocation>
        <location evidence="5">Cell membrane</location>
        <topology evidence="5">Multi-pass membrane protein</topology>
    </subcellularLocation>
    <subcellularLocation>
        <location evidence="1">Endomembrane system</location>
        <topology evidence="1">Multi-pass membrane protein</topology>
    </subcellularLocation>
    <subcellularLocation>
        <location evidence="6">Membrane</location>
        <topology evidence="6">Multi-pass membrane protein</topology>
    </subcellularLocation>
</comment>
<comment type="similarity">
    <text evidence="5">Belongs to the complex I subunit 2 family.</text>
</comment>
<accession>A0A1R4J3S0</accession>
<keyword evidence="5" id="KW-0520">NAD</keyword>
<dbReference type="STRING" id="1255658.FM114_05245"/>
<keyword evidence="8" id="KW-0830">Ubiquinone</keyword>
<dbReference type="GO" id="GO:0008137">
    <property type="term" value="F:NADH dehydrogenase (ubiquinone) activity"/>
    <property type="evidence" value="ECO:0007669"/>
    <property type="project" value="InterPro"/>
</dbReference>
<evidence type="ECO:0000256" key="4">
    <source>
        <dbReference type="ARBA" id="ARBA00023136"/>
    </source>
</evidence>
<feature type="transmembrane region" description="Helical" evidence="5">
    <location>
        <begin position="454"/>
        <end position="476"/>
    </location>
</feature>
<feature type="transmembrane region" description="Helical" evidence="5">
    <location>
        <begin position="280"/>
        <end position="301"/>
    </location>
</feature>
<dbReference type="HAMAP" id="MF_00445">
    <property type="entry name" value="NDH1_NuoN_1"/>
    <property type="match status" value="1"/>
</dbReference>
<dbReference type="InterPro" id="IPR001750">
    <property type="entry name" value="ND/Mrp_TM"/>
</dbReference>
<evidence type="ECO:0000313" key="8">
    <source>
        <dbReference type="EMBL" id="SJN26425.1"/>
    </source>
</evidence>
<evidence type="ECO:0000256" key="6">
    <source>
        <dbReference type="RuleBase" id="RU000320"/>
    </source>
</evidence>
<dbReference type="NCBIfam" id="NF004441">
    <property type="entry name" value="PRK05777.1-4"/>
    <property type="match status" value="1"/>
</dbReference>
<evidence type="ECO:0000256" key="2">
    <source>
        <dbReference type="ARBA" id="ARBA00022692"/>
    </source>
</evidence>
<sequence>MMSLLDVMIPLEITAPKPEFRLLAPLILVLLGACLSILVETTSKRGPRYGAQLIVSIVTLGAALALLVRNWIIGNAQIAMLGSIAVDGPTWFAWGALLVFGLMTALLFAERRVSGGQSQFTAMGSSVPGSPLEREAIAARAEHTEVFPLLLFSLFGMMLFASANDLLVMFVALEIFSLPLYLLAGLARRRRMLSQEAALKYFLLGALSSAMFLYGTALLYGYAGSFQLRAIDQAISAGGQGRGLLLAGMGLVAVGLLFKIGAVPFHSWTPDVYTGSPTPVTAFMAICTKFAAVVALMRVFYVGLGAARWDWQPLLAVIAVLTMCVGALIALTQTDVKRMLAYSSIAHAGFILVAIVGANTAANGLLPGGIGSTSAVLVYLAAYGLATLGAFGLVTMVRKAGGEATSLAAWQGVGRKSPALGALMALFLLSFAGVPPTAGFIGKLLAFTAAWKGGYPWLVGIAILMSLVAAFIYIRMIVVMFFRNPVDDEVEVVSPSWMTWLVVILGAVGTLVFGIYAQPLLDLAGQAGVFLR</sequence>
<organism evidence="8 9">
    <name type="scientific">Luteococcus japonicus LSP_Lj1</name>
    <dbReference type="NCBI Taxonomy" id="1255658"/>
    <lineage>
        <taxon>Bacteria</taxon>
        <taxon>Bacillati</taxon>
        <taxon>Actinomycetota</taxon>
        <taxon>Actinomycetes</taxon>
        <taxon>Propionibacteriales</taxon>
        <taxon>Propionibacteriaceae</taxon>
        <taxon>Luteococcus</taxon>
    </lineage>
</organism>
<evidence type="ECO:0000256" key="3">
    <source>
        <dbReference type="ARBA" id="ARBA00022989"/>
    </source>
</evidence>
<feature type="transmembrane region" description="Helical" evidence="5">
    <location>
        <begin position="418"/>
        <end position="442"/>
    </location>
</feature>